<gene>
    <name evidence="1" type="ORF">NEE01_15775</name>
</gene>
<reference evidence="1" key="1">
    <citation type="submission" date="2022-06" db="EMBL/GenBank/DDBJ databases">
        <title>Sphingomonas sp. nov. isolated from rhizosphere soil of tomato.</title>
        <authorList>
            <person name="Dong H."/>
            <person name="Gao R."/>
        </authorList>
    </citation>
    <scope>NUCLEOTIDE SEQUENCE</scope>
    <source>
        <strain evidence="1">MMSM24</strain>
    </source>
</reference>
<comment type="caution">
    <text evidence="1">The sequence shown here is derived from an EMBL/GenBank/DDBJ whole genome shotgun (WGS) entry which is preliminary data.</text>
</comment>
<protein>
    <submittedName>
        <fullName evidence="1">Uncharacterized protein</fullName>
    </submittedName>
</protein>
<dbReference type="RefSeq" id="WP_284698956.1">
    <property type="nucleotide sequence ID" value="NZ_JANFAU010000004.1"/>
</dbReference>
<dbReference type="Proteomes" id="UP001165565">
    <property type="component" value="Unassembled WGS sequence"/>
</dbReference>
<dbReference type="EMBL" id="JANFAV010000012">
    <property type="protein sequence ID" value="MCW6536238.1"/>
    <property type="molecule type" value="Genomic_DNA"/>
</dbReference>
<dbReference type="Pfam" id="PF20561">
    <property type="entry name" value="DUF6771"/>
    <property type="match status" value="1"/>
</dbReference>
<evidence type="ECO:0000313" key="1">
    <source>
        <dbReference type="EMBL" id="MCW6536238.1"/>
    </source>
</evidence>
<accession>A0AA42CV88</accession>
<evidence type="ECO:0000313" key="2">
    <source>
        <dbReference type="Proteomes" id="UP001165565"/>
    </source>
</evidence>
<proteinExistence type="predicted"/>
<name>A0AA42CV88_9SPHN</name>
<dbReference type="AlphaFoldDB" id="A0AA42CV88"/>
<dbReference type="InterPro" id="IPR046662">
    <property type="entry name" value="DUF6771"/>
</dbReference>
<organism evidence="1 2">
    <name type="scientific">Sphingomonas lycopersici</name>
    <dbReference type="NCBI Taxonomy" id="2951807"/>
    <lineage>
        <taxon>Bacteria</taxon>
        <taxon>Pseudomonadati</taxon>
        <taxon>Pseudomonadota</taxon>
        <taxon>Alphaproteobacteria</taxon>
        <taxon>Sphingomonadales</taxon>
        <taxon>Sphingomonadaceae</taxon>
        <taxon>Sphingomonas</taxon>
    </lineage>
</organism>
<keyword evidence="2" id="KW-1185">Reference proteome</keyword>
<sequence>MERIDERAVSAILLAAPGWARVGLAMPDERLRERAADALAATISERLASTPAPDRNQLNLPL</sequence>